<proteinExistence type="predicted"/>
<organism evidence="1 2">
    <name type="scientific">Mycobacterium saskatchewanense</name>
    <dbReference type="NCBI Taxonomy" id="220927"/>
    <lineage>
        <taxon>Bacteria</taxon>
        <taxon>Bacillati</taxon>
        <taxon>Actinomycetota</taxon>
        <taxon>Actinomycetes</taxon>
        <taxon>Mycobacteriales</taxon>
        <taxon>Mycobacteriaceae</taxon>
        <taxon>Mycobacterium</taxon>
        <taxon>Mycobacterium simiae complex</taxon>
    </lineage>
</organism>
<dbReference type="EMBL" id="LQPR01000084">
    <property type="protein sequence ID" value="ORW64199.1"/>
    <property type="molecule type" value="Genomic_DNA"/>
</dbReference>
<comment type="caution">
    <text evidence="1">The sequence shown here is derived from an EMBL/GenBank/DDBJ whole genome shotgun (WGS) entry which is preliminary data.</text>
</comment>
<name>A0AAJ3NK21_9MYCO</name>
<dbReference type="AlphaFoldDB" id="A0AAJ3NK21"/>
<reference evidence="1 2" key="1">
    <citation type="submission" date="2016-01" db="EMBL/GenBank/DDBJ databases">
        <title>The new phylogeny of the genus Mycobacterium.</title>
        <authorList>
            <person name="Tarcisio F."/>
            <person name="Conor M."/>
            <person name="Antonella G."/>
            <person name="Elisabetta G."/>
            <person name="Giulia F.S."/>
            <person name="Sara T."/>
            <person name="Anna F."/>
            <person name="Clotilde B."/>
            <person name="Roberto B."/>
            <person name="Veronica D.S."/>
            <person name="Fabio R."/>
            <person name="Monica P."/>
            <person name="Olivier J."/>
            <person name="Enrico T."/>
            <person name="Nicola S."/>
        </authorList>
    </citation>
    <scope>NUCLEOTIDE SEQUENCE [LARGE SCALE GENOMIC DNA]</scope>
    <source>
        <strain evidence="1 2">DSM 44616</strain>
    </source>
</reference>
<accession>A0AAJ3NK21</accession>
<gene>
    <name evidence="1" type="ORF">AWC23_26545</name>
</gene>
<dbReference type="RefSeq" id="WP_085258602.1">
    <property type="nucleotide sequence ID" value="NZ_AP022573.1"/>
</dbReference>
<keyword evidence="2" id="KW-1185">Reference proteome</keyword>
<dbReference type="Proteomes" id="UP000193387">
    <property type="component" value="Unassembled WGS sequence"/>
</dbReference>
<protein>
    <submittedName>
        <fullName evidence="1">Uncharacterized protein</fullName>
    </submittedName>
</protein>
<evidence type="ECO:0000313" key="1">
    <source>
        <dbReference type="EMBL" id="ORW64199.1"/>
    </source>
</evidence>
<sequence>MIRAELVPGFYFGDDAVLVAMDTAGAETVLAALMQASRDGTARLGHGSKAHELVIEAGAADIELRDDGIVWRLDRAKAAEIIELLTAMARAGGAGHHYVEIARPAATLILSRNEYV</sequence>
<evidence type="ECO:0000313" key="2">
    <source>
        <dbReference type="Proteomes" id="UP000193387"/>
    </source>
</evidence>